<dbReference type="EMBL" id="JAGRRH010000014">
    <property type="protein sequence ID" value="KAG7358519.1"/>
    <property type="molecule type" value="Genomic_DNA"/>
</dbReference>
<dbReference type="Proteomes" id="UP000693970">
    <property type="component" value="Unassembled WGS sequence"/>
</dbReference>
<proteinExistence type="predicted"/>
<feature type="compositionally biased region" description="Basic and acidic residues" evidence="1">
    <location>
        <begin position="88"/>
        <end position="99"/>
    </location>
</feature>
<comment type="caution">
    <text evidence="2">The sequence shown here is derived from an EMBL/GenBank/DDBJ whole genome shotgun (WGS) entry which is preliminary data.</text>
</comment>
<protein>
    <submittedName>
        <fullName evidence="2">Uncharacterized protein</fullName>
    </submittedName>
</protein>
<reference evidence="2" key="2">
    <citation type="submission" date="2021-04" db="EMBL/GenBank/DDBJ databases">
        <authorList>
            <person name="Podell S."/>
        </authorList>
    </citation>
    <scope>NUCLEOTIDE SEQUENCE</scope>
    <source>
        <strain evidence="2">Hildebrandi</strain>
    </source>
</reference>
<feature type="compositionally biased region" description="Basic residues" evidence="1">
    <location>
        <begin position="100"/>
        <end position="116"/>
    </location>
</feature>
<evidence type="ECO:0000256" key="1">
    <source>
        <dbReference type="SAM" id="MobiDB-lite"/>
    </source>
</evidence>
<sequence>MCLTVWNCQIHLYCNAGRPLVIHREGPLTKSQHDVYATLTTRMVQKWSRWMEFWRNAEHSGRSTTTKRTVVVQTKKEIEAFTTNSDIQHPHDSSKFEEKKKKKRRTKMNQKAKTGHQKMQSCRHLAAVAHQPASTRLYQLWNRTKKILEQQKSRWRNFRRGKIDGQGEAPATDSFPSSTTFSTRDMNLAYSMAVIGHFTRDHYPTIVLPLSS</sequence>
<keyword evidence="3" id="KW-1185">Reference proteome</keyword>
<dbReference type="AlphaFoldDB" id="A0A9K3L9Y3"/>
<organism evidence="2 3">
    <name type="scientific">Nitzschia inconspicua</name>
    <dbReference type="NCBI Taxonomy" id="303405"/>
    <lineage>
        <taxon>Eukaryota</taxon>
        <taxon>Sar</taxon>
        <taxon>Stramenopiles</taxon>
        <taxon>Ochrophyta</taxon>
        <taxon>Bacillariophyta</taxon>
        <taxon>Bacillariophyceae</taxon>
        <taxon>Bacillariophycidae</taxon>
        <taxon>Bacillariales</taxon>
        <taxon>Bacillariaceae</taxon>
        <taxon>Nitzschia</taxon>
    </lineage>
</organism>
<gene>
    <name evidence="2" type="ORF">IV203_015108</name>
</gene>
<evidence type="ECO:0000313" key="3">
    <source>
        <dbReference type="Proteomes" id="UP000693970"/>
    </source>
</evidence>
<name>A0A9K3L9Y3_9STRA</name>
<reference evidence="2" key="1">
    <citation type="journal article" date="2021" name="Sci. Rep.">
        <title>Diploid genomic architecture of Nitzschia inconspicua, an elite biomass production diatom.</title>
        <authorList>
            <person name="Oliver A."/>
            <person name="Podell S."/>
            <person name="Pinowska A."/>
            <person name="Traller J.C."/>
            <person name="Smith S.R."/>
            <person name="McClure R."/>
            <person name="Beliaev A."/>
            <person name="Bohutskyi P."/>
            <person name="Hill E.A."/>
            <person name="Rabines A."/>
            <person name="Zheng H."/>
            <person name="Allen L.Z."/>
            <person name="Kuo A."/>
            <person name="Grigoriev I.V."/>
            <person name="Allen A.E."/>
            <person name="Hazlebeck D."/>
            <person name="Allen E.E."/>
        </authorList>
    </citation>
    <scope>NUCLEOTIDE SEQUENCE</scope>
    <source>
        <strain evidence="2">Hildebrandi</strain>
    </source>
</reference>
<accession>A0A9K3L9Y3</accession>
<feature type="region of interest" description="Disordered" evidence="1">
    <location>
        <begin position="83"/>
        <end position="121"/>
    </location>
</feature>
<evidence type="ECO:0000313" key="2">
    <source>
        <dbReference type="EMBL" id="KAG7358519.1"/>
    </source>
</evidence>